<dbReference type="RefSeq" id="XP_002948262.1">
    <property type="nucleotide sequence ID" value="XM_002948216.1"/>
</dbReference>
<gene>
    <name evidence="2" type="ORF">VOLCADRAFT_116694</name>
</gene>
<proteinExistence type="predicted"/>
<dbReference type="OrthoDB" id="546686at2759"/>
<dbReference type="InParanoid" id="D8TNZ1"/>
<dbReference type="GeneID" id="9624106"/>
<feature type="compositionally biased region" description="Low complexity" evidence="1">
    <location>
        <begin position="304"/>
        <end position="313"/>
    </location>
</feature>
<feature type="compositionally biased region" description="Polar residues" evidence="1">
    <location>
        <begin position="279"/>
        <end position="291"/>
    </location>
</feature>
<dbReference type="EMBL" id="GL378330">
    <property type="protein sequence ID" value="EFJ50669.1"/>
    <property type="molecule type" value="Genomic_DNA"/>
</dbReference>
<name>D8TNZ1_VOLCA</name>
<evidence type="ECO:0000313" key="2">
    <source>
        <dbReference type="EMBL" id="EFJ50669.1"/>
    </source>
</evidence>
<dbReference type="Proteomes" id="UP000001058">
    <property type="component" value="Unassembled WGS sequence"/>
</dbReference>
<evidence type="ECO:0000313" key="3">
    <source>
        <dbReference type="Proteomes" id="UP000001058"/>
    </source>
</evidence>
<reference evidence="2 3" key="1">
    <citation type="journal article" date="2010" name="Science">
        <title>Genomic analysis of organismal complexity in the multicellular green alga Volvox carteri.</title>
        <authorList>
            <person name="Prochnik S.E."/>
            <person name="Umen J."/>
            <person name="Nedelcu A.M."/>
            <person name="Hallmann A."/>
            <person name="Miller S.M."/>
            <person name="Nishii I."/>
            <person name="Ferris P."/>
            <person name="Kuo A."/>
            <person name="Mitros T."/>
            <person name="Fritz-Laylin L.K."/>
            <person name="Hellsten U."/>
            <person name="Chapman J."/>
            <person name="Simakov O."/>
            <person name="Rensing S.A."/>
            <person name="Terry A."/>
            <person name="Pangilinan J."/>
            <person name="Kapitonov V."/>
            <person name="Jurka J."/>
            <person name="Salamov A."/>
            <person name="Shapiro H."/>
            <person name="Schmutz J."/>
            <person name="Grimwood J."/>
            <person name="Lindquist E."/>
            <person name="Lucas S."/>
            <person name="Grigoriev I.V."/>
            <person name="Schmitt R."/>
            <person name="Kirk D."/>
            <person name="Rokhsar D.S."/>
        </authorList>
    </citation>
    <scope>NUCLEOTIDE SEQUENCE [LARGE SCALE GENOMIC DNA]</scope>
    <source>
        <strain evidence="3">f. Nagariensis / Eve</strain>
    </source>
</reference>
<feature type="non-terminal residue" evidence="2">
    <location>
        <position position="448"/>
    </location>
</feature>
<feature type="region of interest" description="Disordered" evidence="1">
    <location>
        <begin position="212"/>
        <end position="249"/>
    </location>
</feature>
<feature type="region of interest" description="Disordered" evidence="1">
    <location>
        <begin position="279"/>
        <end position="321"/>
    </location>
</feature>
<dbReference type="AlphaFoldDB" id="D8TNZ1"/>
<evidence type="ECO:0000256" key="1">
    <source>
        <dbReference type="SAM" id="MobiDB-lite"/>
    </source>
</evidence>
<protein>
    <submittedName>
        <fullName evidence="2">Uncharacterized protein</fullName>
    </submittedName>
</protein>
<accession>D8TNZ1</accession>
<organism evidence="3">
    <name type="scientific">Volvox carteri f. nagariensis</name>
    <dbReference type="NCBI Taxonomy" id="3068"/>
    <lineage>
        <taxon>Eukaryota</taxon>
        <taxon>Viridiplantae</taxon>
        <taxon>Chlorophyta</taxon>
        <taxon>core chlorophytes</taxon>
        <taxon>Chlorophyceae</taxon>
        <taxon>CS clade</taxon>
        <taxon>Chlamydomonadales</taxon>
        <taxon>Volvocaceae</taxon>
        <taxon>Volvox</taxon>
    </lineage>
</organism>
<keyword evidence="3" id="KW-1185">Reference proteome</keyword>
<sequence>MDDQERILQPVPVLAVLRSLPLDILRDSFWNVLPPESRIAFRQACRSLDAWVRHDLKTTTAVVFNHHYLESLGRTGQSLAKHFQGLQFLTIRQASAGRKPLPPEVVCTCLELLRHGSGPRTGDPHPAGLSFRFVRKLALRDWPSVTSSELALLADAFPTLEHLAVTCRTRSFPHHYDLPVDLLPALTTLFPCLSSLELRGLSLLQLLSSLPQPKQHHQGPLPSPPPPKQRLPVAACSAAAAEPGPESEADGACGRYRSFSCGGSGLAVHTSCTSGCGSTAATGPAVGTSQEGALAASHTPESYALQQQPQLAPVPRGPRQISSTATLAAAAPVNGDGRDHEDTFAVRRQMFTDAGTSTVKQGAAVAEAASTAAAGCSRGGCDRSEQCGGLQVLGRLTRLSSLALGTLDPPPQLLTDMGLALGRQLRVLELDVWLVMTPPSELRCVAVA</sequence>
<feature type="compositionally biased region" description="Low complexity" evidence="1">
    <location>
        <begin position="234"/>
        <end position="249"/>
    </location>
</feature>
<dbReference type="KEGG" id="vcn:VOLCADRAFT_116694"/>